<evidence type="ECO:0000313" key="1">
    <source>
        <dbReference type="EMBL" id="KAK9932536.1"/>
    </source>
</evidence>
<name>A0AAW1X6C4_RUBAR</name>
<reference evidence="1 2" key="1">
    <citation type="journal article" date="2023" name="G3 (Bethesda)">
        <title>A chromosome-length genome assembly and annotation of blackberry (Rubus argutus, cv. 'Hillquist').</title>
        <authorList>
            <person name="Bruna T."/>
            <person name="Aryal R."/>
            <person name="Dudchenko O."/>
            <person name="Sargent D.J."/>
            <person name="Mead D."/>
            <person name="Buti M."/>
            <person name="Cavallini A."/>
            <person name="Hytonen T."/>
            <person name="Andres J."/>
            <person name="Pham M."/>
            <person name="Weisz D."/>
            <person name="Mascagni F."/>
            <person name="Usai G."/>
            <person name="Natali L."/>
            <person name="Bassil N."/>
            <person name="Fernandez G.E."/>
            <person name="Lomsadze A."/>
            <person name="Armour M."/>
            <person name="Olukolu B."/>
            <person name="Poorten T."/>
            <person name="Britton C."/>
            <person name="Davik J."/>
            <person name="Ashrafi H."/>
            <person name="Aiden E.L."/>
            <person name="Borodovsky M."/>
            <person name="Worthington M."/>
        </authorList>
    </citation>
    <scope>NUCLEOTIDE SEQUENCE [LARGE SCALE GENOMIC DNA]</scope>
    <source>
        <strain evidence="1">PI 553951</strain>
    </source>
</reference>
<sequence>MIGALGSLLDCSGEMVELHNMSKLAAAQRLIRERGGTGLVSGGGETQRRSTTRIGQALGELGVTASGLVDGSGKVSMTWRVAAVDCLVLEIHGRGLGMKVWFGDEGWARAVRDLRIEGDKHGGL</sequence>
<dbReference type="EMBL" id="JBEDUW010000004">
    <property type="protein sequence ID" value="KAK9932536.1"/>
    <property type="molecule type" value="Genomic_DNA"/>
</dbReference>
<protein>
    <submittedName>
        <fullName evidence="1">Uncharacterized protein</fullName>
    </submittedName>
</protein>
<dbReference type="AlphaFoldDB" id="A0AAW1X6C4"/>
<comment type="caution">
    <text evidence="1">The sequence shown here is derived from an EMBL/GenBank/DDBJ whole genome shotgun (WGS) entry which is preliminary data.</text>
</comment>
<proteinExistence type="predicted"/>
<dbReference type="Proteomes" id="UP001457282">
    <property type="component" value="Unassembled WGS sequence"/>
</dbReference>
<accession>A0AAW1X6C4</accession>
<organism evidence="1 2">
    <name type="scientific">Rubus argutus</name>
    <name type="common">Southern blackberry</name>
    <dbReference type="NCBI Taxonomy" id="59490"/>
    <lineage>
        <taxon>Eukaryota</taxon>
        <taxon>Viridiplantae</taxon>
        <taxon>Streptophyta</taxon>
        <taxon>Embryophyta</taxon>
        <taxon>Tracheophyta</taxon>
        <taxon>Spermatophyta</taxon>
        <taxon>Magnoliopsida</taxon>
        <taxon>eudicotyledons</taxon>
        <taxon>Gunneridae</taxon>
        <taxon>Pentapetalae</taxon>
        <taxon>rosids</taxon>
        <taxon>fabids</taxon>
        <taxon>Rosales</taxon>
        <taxon>Rosaceae</taxon>
        <taxon>Rosoideae</taxon>
        <taxon>Rosoideae incertae sedis</taxon>
        <taxon>Rubus</taxon>
    </lineage>
</organism>
<evidence type="ECO:0000313" key="2">
    <source>
        <dbReference type="Proteomes" id="UP001457282"/>
    </source>
</evidence>
<keyword evidence="2" id="KW-1185">Reference proteome</keyword>
<gene>
    <name evidence="1" type="ORF">M0R45_019771</name>
</gene>